<evidence type="ECO:0000256" key="10">
    <source>
        <dbReference type="RuleBase" id="RU361175"/>
    </source>
</evidence>
<dbReference type="PANTHER" id="PTHR10353">
    <property type="entry name" value="GLYCOSYL HYDROLASE"/>
    <property type="match status" value="1"/>
</dbReference>
<dbReference type="EC" id="3.2.1.21" evidence="3 10"/>
<dbReference type="Proteomes" id="UP001500506">
    <property type="component" value="Unassembled WGS sequence"/>
</dbReference>
<evidence type="ECO:0000256" key="4">
    <source>
        <dbReference type="ARBA" id="ARBA00022801"/>
    </source>
</evidence>
<proteinExistence type="inferred from homology"/>
<dbReference type="SUPFAM" id="SSF51445">
    <property type="entry name" value="(Trans)glycosidases"/>
    <property type="match status" value="1"/>
</dbReference>
<dbReference type="InterPro" id="IPR018120">
    <property type="entry name" value="Glyco_hydro_1_AS"/>
</dbReference>
<keyword evidence="8" id="KW-0624">Polysaccharide degradation</keyword>
<evidence type="ECO:0000256" key="3">
    <source>
        <dbReference type="ARBA" id="ARBA00012744"/>
    </source>
</evidence>
<evidence type="ECO:0000256" key="8">
    <source>
        <dbReference type="ARBA" id="ARBA00023326"/>
    </source>
</evidence>
<dbReference type="PROSITE" id="PS00653">
    <property type="entry name" value="GLYCOSYL_HYDROL_F1_2"/>
    <property type="match status" value="1"/>
</dbReference>
<evidence type="ECO:0000313" key="12">
    <source>
        <dbReference type="EMBL" id="GAA1768704.1"/>
    </source>
</evidence>
<feature type="compositionally biased region" description="Polar residues" evidence="11">
    <location>
        <begin position="372"/>
        <end position="381"/>
    </location>
</feature>
<evidence type="ECO:0000256" key="2">
    <source>
        <dbReference type="ARBA" id="ARBA00010838"/>
    </source>
</evidence>
<dbReference type="InterPro" id="IPR017736">
    <property type="entry name" value="Glyco_hydro_1_beta-glucosidase"/>
</dbReference>
<evidence type="ECO:0000256" key="5">
    <source>
        <dbReference type="ARBA" id="ARBA00023001"/>
    </source>
</evidence>
<dbReference type="InterPro" id="IPR001360">
    <property type="entry name" value="Glyco_hydro_1"/>
</dbReference>
<evidence type="ECO:0000256" key="6">
    <source>
        <dbReference type="ARBA" id="ARBA00023277"/>
    </source>
</evidence>
<name>A0ABN2KXA9_9MICO</name>
<keyword evidence="7 10" id="KW-0326">Glycosidase</keyword>
<dbReference type="EMBL" id="BAAANH010000007">
    <property type="protein sequence ID" value="GAA1768704.1"/>
    <property type="molecule type" value="Genomic_DNA"/>
</dbReference>
<feature type="region of interest" description="Disordered" evidence="11">
    <location>
        <begin position="1"/>
        <end position="25"/>
    </location>
</feature>
<keyword evidence="5" id="KW-0136">Cellulose degradation</keyword>
<keyword evidence="4 10" id="KW-0378">Hydrolase</keyword>
<dbReference type="PRINTS" id="PR00131">
    <property type="entry name" value="GLHYDRLASE1"/>
</dbReference>
<dbReference type="InterPro" id="IPR033132">
    <property type="entry name" value="GH_1_N_CS"/>
</dbReference>
<accession>A0ABN2KXA9</accession>
<organism evidence="12 13">
    <name type="scientific">Agromyces humatus</name>
    <dbReference type="NCBI Taxonomy" id="279573"/>
    <lineage>
        <taxon>Bacteria</taxon>
        <taxon>Bacillati</taxon>
        <taxon>Actinomycetota</taxon>
        <taxon>Actinomycetes</taxon>
        <taxon>Micrococcales</taxon>
        <taxon>Microbacteriaceae</taxon>
        <taxon>Agromyces</taxon>
    </lineage>
</organism>
<sequence>MSLDVGPRAATSATSRLVSQEDPATVTDTTIASPAARADAARHGRPFPQDFLFGAATAAFQIEGAAFDGGRTASIWDAFCRVPGAVVNADNGDVACDHYHRMPADVALMKGLGLQTYRFSTSWSRVRPDGGPVNPAGVDFYSRLVDELLGAGIKPWLTLYHWDLPQALEERGGWANRDTAFLFRDYALTMHDALGDRVDVWTTLNEPWCSSFLSYTAGAHAPGRQSKADGLAAAHHLMLGHGLAVEALRSRAGSGSGSGMRSGSRPALELGITLNLTVAKPVDPARPGDVDAARRIDAQFNRVFLDPIFRGAYPADLVADLDAAGLGSTLESVVHDGDLAVISTPIDTLGVNYYHGELVSDRPAADPLPAQAPTSRPTSSPFPAADDVFNHPQGLPLTAMDWEVQPVGLTELLRRVHDEYTDAPGVKLYVTENGAAYDDVVEADGSVADVARAEFLVDHLGAILDAIDGGVPVHGYFYWSLMDNFEWAWGYDKRFGLVRVDYDTQERTVKQSGHTYARVIAARALPSVE</sequence>
<reference evidence="12 13" key="1">
    <citation type="journal article" date="2019" name="Int. J. Syst. Evol. Microbiol.">
        <title>The Global Catalogue of Microorganisms (GCM) 10K type strain sequencing project: providing services to taxonomists for standard genome sequencing and annotation.</title>
        <authorList>
            <consortium name="The Broad Institute Genomics Platform"/>
            <consortium name="The Broad Institute Genome Sequencing Center for Infectious Disease"/>
            <person name="Wu L."/>
            <person name="Ma J."/>
        </authorList>
    </citation>
    <scope>NUCLEOTIDE SEQUENCE [LARGE SCALE GENOMIC DNA]</scope>
    <source>
        <strain evidence="12 13">JCM 14319</strain>
    </source>
</reference>
<comment type="caution">
    <text evidence="12">The sequence shown here is derived from an EMBL/GenBank/DDBJ whole genome shotgun (WGS) entry which is preliminary data.</text>
</comment>
<dbReference type="PROSITE" id="PS00572">
    <property type="entry name" value="GLYCOSYL_HYDROL_F1_1"/>
    <property type="match status" value="1"/>
</dbReference>
<feature type="active site" description="Nucleophile" evidence="9">
    <location>
        <position position="432"/>
    </location>
</feature>
<protein>
    <recommendedName>
        <fullName evidence="3 10">Beta-glucosidase</fullName>
        <ecNumber evidence="3 10">3.2.1.21</ecNumber>
    </recommendedName>
</protein>
<dbReference type="Gene3D" id="3.20.20.80">
    <property type="entry name" value="Glycosidases"/>
    <property type="match status" value="1"/>
</dbReference>
<comment type="catalytic activity">
    <reaction evidence="1 10">
        <text>Hydrolysis of terminal, non-reducing beta-D-glucosyl residues with release of beta-D-glucose.</text>
        <dbReference type="EC" id="3.2.1.21"/>
    </reaction>
</comment>
<evidence type="ECO:0000256" key="7">
    <source>
        <dbReference type="ARBA" id="ARBA00023295"/>
    </source>
</evidence>
<dbReference type="PANTHER" id="PTHR10353:SF36">
    <property type="entry name" value="LP05116P"/>
    <property type="match status" value="1"/>
</dbReference>
<evidence type="ECO:0000313" key="13">
    <source>
        <dbReference type="Proteomes" id="UP001500506"/>
    </source>
</evidence>
<evidence type="ECO:0000256" key="9">
    <source>
        <dbReference type="PROSITE-ProRule" id="PRU10055"/>
    </source>
</evidence>
<evidence type="ECO:0000256" key="1">
    <source>
        <dbReference type="ARBA" id="ARBA00000448"/>
    </source>
</evidence>
<comment type="similarity">
    <text evidence="2 10">Belongs to the glycosyl hydrolase 1 family.</text>
</comment>
<dbReference type="NCBIfam" id="TIGR03356">
    <property type="entry name" value="BGL"/>
    <property type="match status" value="1"/>
</dbReference>
<dbReference type="Pfam" id="PF00232">
    <property type="entry name" value="Glyco_hydro_1"/>
    <property type="match status" value="1"/>
</dbReference>
<dbReference type="InterPro" id="IPR017853">
    <property type="entry name" value="GH"/>
</dbReference>
<feature type="region of interest" description="Disordered" evidence="11">
    <location>
        <begin position="362"/>
        <end position="387"/>
    </location>
</feature>
<evidence type="ECO:0000256" key="11">
    <source>
        <dbReference type="SAM" id="MobiDB-lite"/>
    </source>
</evidence>
<keyword evidence="6" id="KW-0119">Carbohydrate metabolism</keyword>
<keyword evidence="13" id="KW-1185">Reference proteome</keyword>
<gene>
    <name evidence="12" type="ORF">GCM10009747_32090</name>
</gene>